<dbReference type="AlphaFoldDB" id="A0AA48HAK9"/>
<gene>
    <name evidence="2" type="ORF">MACH21_21300</name>
</gene>
<dbReference type="Gene3D" id="3.40.50.300">
    <property type="entry name" value="P-loop containing nucleotide triphosphate hydrolases"/>
    <property type="match status" value="1"/>
</dbReference>
<dbReference type="Proteomes" id="UP001337723">
    <property type="component" value="Chromosome"/>
</dbReference>
<dbReference type="KEGG" id="rmai:MACH21_21300"/>
<keyword evidence="3" id="KW-1185">Reference proteome</keyword>
<organism evidence="2 3">
    <name type="scientific">Roseicyclus marinus</name>
    <dbReference type="NCBI Taxonomy" id="2161673"/>
    <lineage>
        <taxon>Bacteria</taxon>
        <taxon>Pseudomonadati</taxon>
        <taxon>Pseudomonadota</taxon>
        <taxon>Alphaproteobacteria</taxon>
        <taxon>Rhodobacterales</taxon>
        <taxon>Roseobacteraceae</taxon>
        <taxon>Roseicyclus</taxon>
    </lineage>
</organism>
<reference evidence="2 3" key="1">
    <citation type="submission" date="2023-01" db="EMBL/GenBank/DDBJ databases">
        <title>Complete genome sequence of Roseicyclus marinus strain Dej080120_10.</title>
        <authorList>
            <person name="Ueki S."/>
            <person name="Maruyama F."/>
        </authorList>
    </citation>
    <scope>NUCLEOTIDE SEQUENCE [LARGE SCALE GENOMIC DNA]</scope>
    <source>
        <strain evidence="2 3">Dej080120_10</strain>
    </source>
</reference>
<dbReference type="EMBL" id="AP027266">
    <property type="protein sequence ID" value="BDW85953.1"/>
    <property type="molecule type" value="Genomic_DNA"/>
</dbReference>
<sequence>MERFFVLSGCSGGGKSTLIAALAGRGHATMAEPGRRVLSAGGPKPWEDMAGFLRACLALAAEDHARALSLEGPVIFDRSAIDALSGLAGLGEVVAAPGLRYASPVFLAPPWPELFASDPERRHGFEAAVAEYERLLGAFPAAGYAVEIMPKASVAERVAWIESRIGPPAGAQRG</sequence>
<evidence type="ECO:0000313" key="2">
    <source>
        <dbReference type="EMBL" id="BDW85953.1"/>
    </source>
</evidence>
<accession>A0AA48HAK9</accession>
<dbReference type="SUPFAM" id="SSF52540">
    <property type="entry name" value="P-loop containing nucleoside triphosphate hydrolases"/>
    <property type="match status" value="1"/>
</dbReference>
<dbReference type="InterPro" id="IPR027417">
    <property type="entry name" value="P-loop_NTPase"/>
</dbReference>
<name>A0AA48HAK9_9RHOB</name>
<protein>
    <submittedName>
        <fullName evidence="2">ATPase</fullName>
    </submittedName>
</protein>
<feature type="domain" description="NadR/Ttd14 AAA" evidence="1">
    <location>
        <begin position="5"/>
        <end position="157"/>
    </location>
</feature>
<proteinExistence type="predicted"/>
<dbReference type="Pfam" id="PF13521">
    <property type="entry name" value="AAA_28"/>
    <property type="match status" value="1"/>
</dbReference>
<evidence type="ECO:0000313" key="3">
    <source>
        <dbReference type="Proteomes" id="UP001337723"/>
    </source>
</evidence>
<dbReference type="InterPro" id="IPR038727">
    <property type="entry name" value="NadR/Ttd14_AAA_dom"/>
</dbReference>
<evidence type="ECO:0000259" key="1">
    <source>
        <dbReference type="Pfam" id="PF13521"/>
    </source>
</evidence>